<accession>A0A0B8MZ06</accession>
<gene>
    <name evidence="2" type="ORF">TCE0_050f18413</name>
</gene>
<sequence length="116" mass="12007">MNQSLHLLSVLLIVFIHDAPKKKKVYIITKPATATTPAITAPAVTCLCAATAPEEVVDLAAGAVEEVDEAACPVPEAVATTTEVMGATLEAGAEEEGLTMIEELDCLMGALEEEGV</sequence>
<protein>
    <recommendedName>
        <fullName evidence="4">Secreted protein</fullName>
    </recommendedName>
</protein>
<keyword evidence="3" id="KW-1185">Reference proteome</keyword>
<proteinExistence type="predicted"/>
<evidence type="ECO:0000313" key="2">
    <source>
        <dbReference type="EMBL" id="GAM43529.1"/>
    </source>
</evidence>
<dbReference type="Proteomes" id="UP000053095">
    <property type="component" value="Unassembled WGS sequence"/>
</dbReference>
<evidence type="ECO:0000256" key="1">
    <source>
        <dbReference type="SAM" id="SignalP"/>
    </source>
</evidence>
<evidence type="ECO:0008006" key="4">
    <source>
        <dbReference type="Google" id="ProtNLM"/>
    </source>
</evidence>
<dbReference type="EMBL" id="DF933846">
    <property type="protein sequence ID" value="GAM43529.1"/>
    <property type="molecule type" value="Genomic_DNA"/>
</dbReference>
<evidence type="ECO:0000313" key="3">
    <source>
        <dbReference type="Proteomes" id="UP000053095"/>
    </source>
</evidence>
<keyword evidence="1" id="KW-0732">Signal</keyword>
<dbReference type="AlphaFoldDB" id="A0A0B8MZ06"/>
<feature type="signal peptide" evidence="1">
    <location>
        <begin position="1"/>
        <end position="21"/>
    </location>
</feature>
<feature type="chain" id="PRO_5002135888" description="Secreted protein" evidence="1">
    <location>
        <begin position="22"/>
        <end position="116"/>
    </location>
</feature>
<organism evidence="2 3">
    <name type="scientific">Talaromyces pinophilus</name>
    <name type="common">Penicillium pinophilum</name>
    <dbReference type="NCBI Taxonomy" id="128442"/>
    <lineage>
        <taxon>Eukaryota</taxon>
        <taxon>Fungi</taxon>
        <taxon>Dikarya</taxon>
        <taxon>Ascomycota</taxon>
        <taxon>Pezizomycotina</taxon>
        <taxon>Eurotiomycetes</taxon>
        <taxon>Eurotiomycetidae</taxon>
        <taxon>Eurotiales</taxon>
        <taxon>Trichocomaceae</taxon>
        <taxon>Talaromyces</taxon>
        <taxon>Talaromyces sect. Talaromyces</taxon>
    </lineage>
</organism>
<reference evidence="3" key="1">
    <citation type="journal article" date="2015" name="Genome Announc.">
        <title>Draft genome sequence of Talaromyces cellulolyticus strain Y-94, a source of lignocellulosic biomass-degrading enzymes.</title>
        <authorList>
            <person name="Fujii T."/>
            <person name="Koike H."/>
            <person name="Sawayama S."/>
            <person name="Yano S."/>
            <person name="Inoue H."/>
        </authorList>
    </citation>
    <scope>NUCLEOTIDE SEQUENCE [LARGE SCALE GENOMIC DNA]</scope>
    <source>
        <strain evidence="3">Y-94</strain>
    </source>
</reference>
<name>A0A0B8MZ06_TALPI</name>